<protein>
    <submittedName>
        <fullName evidence="2">Uncharacterized protein</fullName>
    </submittedName>
</protein>
<gene>
    <name evidence="2" type="ORF">GCM10009789_43590</name>
</gene>
<feature type="transmembrane region" description="Helical" evidence="1">
    <location>
        <begin position="32"/>
        <end position="54"/>
    </location>
</feature>
<proteinExistence type="predicted"/>
<dbReference type="EMBL" id="BAAAOS010000029">
    <property type="protein sequence ID" value="GAA1585228.1"/>
    <property type="molecule type" value="Genomic_DNA"/>
</dbReference>
<organism evidence="2 3">
    <name type="scientific">Kribbella sancticallisti</name>
    <dbReference type="NCBI Taxonomy" id="460087"/>
    <lineage>
        <taxon>Bacteria</taxon>
        <taxon>Bacillati</taxon>
        <taxon>Actinomycetota</taxon>
        <taxon>Actinomycetes</taxon>
        <taxon>Propionibacteriales</taxon>
        <taxon>Kribbellaceae</taxon>
        <taxon>Kribbella</taxon>
    </lineage>
</organism>
<keyword evidence="1" id="KW-0472">Membrane</keyword>
<keyword evidence="1" id="KW-1133">Transmembrane helix</keyword>
<keyword evidence="1" id="KW-0812">Transmembrane</keyword>
<name>A0ABP4PPD9_9ACTN</name>
<dbReference type="RefSeq" id="WP_344216672.1">
    <property type="nucleotide sequence ID" value="NZ_BAAAOS010000029.1"/>
</dbReference>
<keyword evidence="3" id="KW-1185">Reference proteome</keyword>
<accession>A0ABP4PPD9</accession>
<dbReference type="Proteomes" id="UP001500393">
    <property type="component" value="Unassembled WGS sequence"/>
</dbReference>
<evidence type="ECO:0000313" key="2">
    <source>
        <dbReference type="EMBL" id="GAA1585228.1"/>
    </source>
</evidence>
<evidence type="ECO:0000313" key="3">
    <source>
        <dbReference type="Proteomes" id="UP001500393"/>
    </source>
</evidence>
<sequence>MNTFEDELLVELRTLVADRAKQHRPPVRKRRVMISLATCLTVAAGMAVALPLLGGKQITSPAYSVTVGSTGKVSVKIIRFEDAEGLERDLAAAGVSADVHYLPAGKTCRRTPAGVEVTADEHVRPDKAKFRLIQLEKIAVFEEHDGYSVMTVDLAVVKGKTLTMETTSPRPLGPMSDSLNVHLLKDGTFGPCVVVDG</sequence>
<reference evidence="3" key="1">
    <citation type="journal article" date="2019" name="Int. J. Syst. Evol. Microbiol.">
        <title>The Global Catalogue of Microorganisms (GCM) 10K type strain sequencing project: providing services to taxonomists for standard genome sequencing and annotation.</title>
        <authorList>
            <consortium name="The Broad Institute Genomics Platform"/>
            <consortium name="The Broad Institute Genome Sequencing Center for Infectious Disease"/>
            <person name="Wu L."/>
            <person name="Ma J."/>
        </authorList>
    </citation>
    <scope>NUCLEOTIDE SEQUENCE [LARGE SCALE GENOMIC DNA]</scope>
    <source>
        <strain evidence="3">JCM 14969</strain>
    </source>
</reference>
<evidence type="ECO:0000256" key="1">
    <source>
        <dbReference type="SAM" id="Phobius"/>
    </source>
</evidence>
<comment type="caution">
    <text evidence="2">The sequence shown here is derived from an EMBL/GenBank/DDBJ whole genome shotgun (WGS) entry which is preliminary data.</text>
</comment>